<keyword evidence="3 6" id="KW-1133">Transmembrane helix</keyword>
<dbReference type="Proteomes" id="UP001410394">
    <property type="component" value="Unassembled WGS sequence"/>
</dbReference>
<dbReference type="EMBL" id="JBDIVE010000001">
    <property type="protein sequence ID" value="MEN3067359.1"/>
    <property type="molecule type" value="Genomic_DNA"/>
</dbReference>
<keyword evidence="4 6" id="KW-0472">Membrane</keyword>
<evidence type="ECO:0000313" key="8">
    <source>
        <dbReference type="Proteomes" id="UP001410394"/>
    </source>
</evidence>
<name>A0ABU9YUG2_9RHOO</name>
<evidence type="ECO:0000313" key="7">
    <source>
        <dbReference type="EMBL" id="MEN3067359.1"/>
    </source>
</evidence>
<dbReference type="RefSeq" id="WP_345918126.1">
    <property type="nucleotide sequence ID" value="NZ_JBDIVE010000001.1"/>
</dbReference>
<evidence type="ECO:0000256" key="4">
    <source>
        <dbReference type="ARBA" id="ARBA00023136"/>
    </source>
</evidence>
<dbReference type="PANTHER" id="PTHR16950">
    <property type="entry name" value="ZINC TRANSPORTER SLC39A7 HISTIDINE-RICH MEMBRANE PROTEIN KE4"/>
    <property type="match status" value="1"/>
</dbReference>
<keyword evidence="2 6" id="KW-0812">Transmembrane</keyword>
<comment type="caution">
    <text evidence="7">The sequence shown here is derived from an EMBL/GenBank/DDBJ whole genome shotgun (WGS) entry which is preliminary data.</text>
</comment>
<feature type="transmembrane region" description="Helical" evidence="6">
    <location>
        <begin position="189"/>
        <end position="210"/>
    </location>
</feature>
<evidence type="ECO:0000256" key="3">
    <source>
        <dbReference type="ARBA" id="ARBA00022989"/>
    </source>
</evidence>
<evidence type="ECO:0000256" key="1">
    <source>
        <dbReference type="ARBA" id="ARBA00004141"/>
    </source>
</evidence>
<reference evidence="7 8" key="1">
    <citation type="journal article" date="2018" name="Int. J. Syst. Evol. Microbiol.">
        <title>Uliginosibacterium sediminicola sp. nov., isolated from freshwater sediment.</title>
        <authorList>
            <person name="Hwang W.M."/>
            <person name="Kim S.M."/>
            <person name="Kang K."/>
            <person name="Ahn T.Y."/>
        </authorList>
    </citation>
    <scope>NUCLEOTIDE SEQUENCE [LARGE SCALE GENOMIC DNA]</scope>
    <source>
        <strain evidence="7 8">M1-21</strain>
    </source>
</reference>
<keyword evidence="8" id="KW-1185">Reference proteome</keyword>
<dbReference type="InterPro" id="IPR003689">
    <property type="entry name" value="ZIP"/>
</dbReference>
<accession>A0ABU9YUG2</accession>
<evidence type="ECO:0000256" key="5">
    <source>
        <dbReference type="SAM" id="MobiDB-lite"/>
    </source>
</evidence>
<feature type="transmembrane region" description="Helical" evidence="6">
    <location>
        <begin position="6"/>
        <end position="24"/>
    </location>
</feature>
<evidence type="ECO:0000256" key="2">
    <source>
        <dbReference type="ARBA" id="ARBA00022692"/>
    </source>
</evidence>
<gene>
    <name evidence="7" type="ORF">ABDB84_02640</name>
</gene>
<feature type="compositionally biased region" description="Basic residues" evidence="5">
    <location>
        <begin position="108"/>
        <end position="120"/>
    </location>
</feature>
<sequence>MTLLNILLATLMGGVLSAVAAALVMAGLPQRWMPRLVGFATGVLLAVALLDVLPEAFEYDLPPQQLFTTMLLGLLSFYGLERISVWRHSHADEEGHDHHCPPHEHQHAHAHGHAHHGHGHGVSRNTVMAVLVGGGFHNFVDGVLLAATFLTSPELGWLTAFAVIAHEIPHEAGGFAIVRAAGYSRWRALAMNALSSLSAVIGGLLGYFALREMQTALPYVLVIAASSFLYIAISDLLPLLRSEGHRRTSMWQTAFMLIGVLLIAVGVMFEH</sequence>
<feature type="transmembrane region" description="Helical" evidence="6">
    <location>
        <begin position="216"/>
        <end position="237"/>
    </location>
</feature>
<organism evidence="7 8">
    <name type="scientific">Uliginosibacterium sediminicola</name>
    <dbReference type="NCBI Taxonomy" id="2024550"/>
    <lineage>
        <taxon>Bacteria</taxon>
        <taxon>Pseudomonadati</taxon>
        <taxon>Pseudomonadota</taxon>
        <taxon>Betaproteobacteria</taxon>
        <taxon>Rhodocyclales</taxon>
        <taxon>Zoogloeaceae</taxon>
        <taxon>Uliginosibacterium</taxon>
    </lineage>
</organism>
<dbReference type="PANTHER" id="PTHR16950:SF16">
    <property type="entry name" value="ZINC TRANSPORTER ZIP13"/>
    <property type="match status" value="1"/>
</dbReference>
<feature type="region of interest" description="Disordered" evidence="5">
    <location>
        <begin position="93"/>
        <end position="120"/>
    </location>
</feature>
<feature type="transmembrane region" description="Helical" evidence="6">
    <location>
        <begin position="63"/>
        <end position="80"/>
    </location>
</feature>
<feature type="compositionally biased region" description="Basic and acidic residues" evidence="5">
    <location>
        <begin position="93"/>
        <end position="107"/>
    </location>
</feature>
<proteinExistence type="predicted"/>
<evidence type="ECO:0000256" key="6">
    <source>
        <dbReference type="SAM" id="Phobius"/>
    </source>
</evidence>
<feature type="transmembrane region" description="Helical" evidence="6">
    <location>
        <begin position="249"/>
        <end position="269"/>
    </location>
</feature>
<comment type="subcellular location">
    <subcellularLocation>
        <location evidence="1">Membrane</location>
        <topology evidence="1">Multi-pass membrane protein</topology>
    </subcellularLocation>
</comment>
<dbReference type="Pfam" id="PF02535">
    <property type="entry name" value="Zip"/>
    <property type="match status" value="1"/>
</dbReference>
<protein>
    <submittedName>
        <fullName evidence="7">ZIP family metal transporter</fullName>
    </submittedName>
</protein>
<feature type="transmembrane region" description="Helical" evidence="6">
    <location>
        <begin position="36"/>
        <end position="57"/>
    </location>
</feature>